<sequence>MMFVRRFSFVAIFVLASLLNFAQNSKQIYELRVYELRFGGARGVLEKYFEKALFPTLNKYGIKDIGAFEEISKEDPAKLYLLIPYASMEAFGKTVERLETDTLFKELSKEFDFISADKTPYTRISSMLMSAFSGLPQLVKPKKSQKLFEVRTYESHNEAASFNKISMFNDEELKVFQQTGLHSVFFGQNIIGEHLPCLTYMLAFDSMEEREANWRKFGANPDWKRISSDVKYANNINKIRRVFLTPLPYSQL</sequence>
<evidence type="ECO:0000256" key="1">
    <source>
        <dbReference type="SAM" id="SignalP"/>
    </source>
</evidence>
<evidence type="ECO:0000313" key="4">
    <source>
        <dbReference type="Proteomes" id="UP001202248"/>
    </source>
</evidence>
<name>A0ABS9SDL9_9BACT</name>
<evidence type="ECO:0000313" key="3">
    <source>
        <dbReference type="EMBL" id="MCH5596455.1"/>
    </source>
</evidence>
<dbReference type="InterPro" id="IPR011008">
    <property type="entry name" value="Dimeric_a/b-barrel"/>
</dbReference>
<keyword evidence="1" id="KW-0732">Signal</keyword>
<dbReference type="RefSeq" id="WP_240825266.1">
    <property type="nucleotide sequence ID" value="NZ_JAKWBL010000001.1"/>
</dbReference>
<feature type="domain" description="NIPSNAP" evidence="2">
    <location>
        <begin position="148"/>
        <end position="251"/>
    </location>
</feature>
<reference evidence="3 4" key="1">
    <citation type="submission" date="2022-02" db="EMBL/GenBank/DDBJ databases">
        <authorList>
            <person name="Min J."/>
        </authorList>
    </citation>
    <scope>NUCLEOTIDE SEQUENCE [LARGE SCALE GENOMIC DNA]</scope>
    <source>
        <strain evidence="3 4">GR10-1</strain>
    </source>
</reference>
<gene>
    <name evidence="3" type="ORF">MKP09_00205</name>
</gene>
<organism evidence="3 4">
    <name type="scientific">Niabella ginsengisoli</name>
    <dbReference type="NCBI Taxonomy" id="522298"/>
    <lineage>
        <taxon>Bacteria</taxon>
        <taxon>Pseudomonadati</taxon>
        <taxon>Bacteroidota</taxon>
        <taxon>Chitinophagia</taxon>
        <taxon>Chitinophagales</taxon>
        <taxon>Chitinophagaceae</taxon>
        <taxon>Niabella</taxon>
    </lineage>
</organism>
<dbReference type="Gene3D" id="3.30.70.100">
    <property type="match status" value="2"/>
</dbReference>
<dbReference type="Proteomes" id="UP001202248">
    <property type="component" value="Unassembled WGS sequence"/>
</dbReference>
<dbReference type="Pfam" id="PF07978">
    <property type="entry name" value="NIPSNAP"/>
    <property type="match status" value="2"/>
</dbReference>
<feature type="signal peptide" evidence="1">
    <location>
        <begin position="1"/>
        <end position="22"/>
    </location>
</feature>
<keyword evidence="4" id="KW-1185">Reference proteome</keyword>
<feature type="domain" description="NIPSNAP" evidence="2">
    <location>
        <begin position="29"/>
        <end position="110"/>
    </location>
</feature>
<proteinExistence type="predicted"/>
<evidence type="ECO:0000259" key="2">
    <source>
        <dbReference type="Pfam" id="PF07978"/>
    </source>
</evidence>
<comment type="caution">
    <text evidence="3">The sequence shown here is derived from an EMBL/GenBank/DDBJ whole genome shotgun (WGS) entry which is preliminary data.</text>
</comment>
<dbReference type="SUPFAM" id="SSF54909">
    <property type="entry name" value="Dimeric alpha+beta barrel"/>
    <property type="match status" value="2"/>
</dbReference>
<feature type="chain" id="PRO_5046899649" evidence="1">
    <location>
        <begin position="23"/>
        <end position="252"/>
    </location>
</feature>
<accession>A0ABS9SDL9</accession>
<dbReference type="EMBL" id="JAKWBL010000001">
    <property type="protein sequence ID" value="MCH5596455.1"/>
    <property type="molecule type" value="Genomic_DNA"/>
</dbReference>
<protein>
    <submittedName>
        <fullName evidence="3">NIPSNAP family protein</fullName>
    </submittedName>
</protein>
<dbReference type="InterPro" id="IPR012577">
    <property type="entry name" value="NIPSNAP"/>
</dbReference>